<evidence type="ECO:0000313" key="3">
    <source>
        <dbReference type="EMBL" id="KGM09592.1"/>
    </source>
</evidence>
<feature type="domain" description="CAAX prenyl protease 2/Lysostaphin resistance protein A-like" evidence="2">
    <location>
        <begin position="143"/>
        <end position="245"/>
    </location>
</feature>
<reference evidence="3 4" key="1">
    <citation type="submission" date="2013-08" db="EMBL/GenBank/DDBJ databases">
        <title>Genome sequencing of Cellulomonas carbonis T26.</title>
        <authorList>
            <person name="Chen F."/>
            <person name="Li Y."/>
            <person name="Wang G."/>
        </authorList>
    </citation>
    <scope>NUCLEOTIDE SEQUENCE [LARGE SCALE GENOMIC DNA]</scope>
    <source>
        <strain evidence="3 4">T26</strain>
    </source>
</reference>
<reference evidence="3 4" key="2">
    <citation type="journal article" date="2015" name="Stand. Genomic Sci.">
        <title>Draft genome sequence of Cellulomonas carbonis T26(T) and comparative analysis of six Cellulomonas genomes.</title>
        <authorList>
            <person name="Zhuang W."/>
            <person name="Zhang S."/>
            <person name="Xia X."/>
            <person name="Wang G."/>
        </authorList>
    </citation>
    <scope>NUCLEOTIDE SEQUENCE [LARGE SCALE GENOMIC DNA]</scope>
    <source>
        <strain evidence="3 4">T26</strain>
    </source>
</reference>
<dbReference type="PANTHER" id="PTHR35797">
    <property type="entry name" value="PROTEASE-RELATED"/>
    <property type="match status" value="1"/>
</dbReference>
<feature type="transmembrane region" description="Helical" evidence="1">
    <location>
        <begin position="62"/>
        <end position="80"/>
    </location>
</feature>
<dbReference type="PANTHER" id="PTHR35797:SF1">
    <property type="entry name" value="PROTEASE"/>
    <property type="match status" value="1"/>
</dbReference>
<protein>
    <submittedName>
        <fullName evidence="3">Abortive infection protein</fullName>
    </submittedName>
</protein>
<evidence type="ECO:0000256" key="1">
    <source>
        <dbReference type="SAM" id="Phobius"/>
    </source>
</evidence>
<dbReference type="EMBL" id="AXCY01000087">
    <property type="protein sequence ID" value="KGM09592.1"/>
    <property type="molecule type" value="Genomic_DNA"/>
</dbReference>
<feature type="transmembrane region" description="Helical" evidence="1">
    <location>
        <begin position="101"/>
        <end position="123"/>
    </location>
</feature>
<dbReference type="InterPro" id="IPR042150">
    <property type="entry name" value="MmRce1-like"/>
</dbReference>
<feature type="transmembrane region" description="Helical" evidence="1">
    <location>
        <begin position="255"/>
        <end position="272"/>
    </location>
</feature>
<accession>A0A0A0BPK1</accession>
<organism evidence="3 4">
    <name type="scientific">Cellulomonas carbonis T26</name>
    <dbReference type="NCBI Taxonomy" id="947969"/>
    <lineage>
        <taxon>Bacteria</taxon>
        <taxon>Bacillati</taxon>
        <taxon>Actinomycetota</taxon>
        <taxon>Actinomycetes</taxon>
        <taxon>Micrococcales</taxon>
        <taxon>Cellulomonadaceae</taxon>
        <taxon>Cellulomonas</taxon>
    </lineage>
</organism>
<evidence type="ECO:0000259" key="2">
    <source>
        <dbReference type="Pfam" id="PF02517"/>
    </source>
</evidence>
<feature type="transmembrane region" description="Helical" evidence="1">
    <location>
        <begin position="135"/>
        <end position="157"/>
    </location>
</feature>
<keyword evidence="1" id="KW-0472">Membrane</keyword>
<dbReference type="OrthoDB" id="3693644at2"/>
<keyword evidence="1" id="KW-1133">Transmembrane helix</keyword>
<name>A0A0A0BPK1_9CELL</name>
<dbReference type="GO" id="GO:0080120">
    <property type="term" value="P:CAAX-box protein maturation"/>
    <property type="evidence" value="ECO:0007669"/>
    <property type="project" value="UniProtKB-ARBA"/>
</dbReference>
<evidence type="ECO:0000313" key="4">
    <source>
        <dbReference type="Proteomes" id="UP000029839"/>
    </source>
</evidence>
<feature type="transmembrane region" description="Helical" evidence="1">
    <location>
        <begin position="204"/>
        <end position="226"/>
    </location>
</feature>
<dbReference type="Pfam" id="PF02517">
    <property type="entry name" value="Rce1-like"/>
    <property type="match status" value="1"/>
</dbReference>
<keyword evidence="1" id="KW-0812">Transmembrane</keyword>
<dbReference type="AlphaFoldDB" id="A0A0A0BPK1"/>
<sequence length="289" mass="30708">MATRGPSVGRGRTTTAATRSFVRRRPVAAFVVLAYAVSWAWWVPMVVVGAVSRPGVPWPTHLPGLLGPAVAAVAVTGLADGRAGLRALGRRVVRWRVGWRWWLVVVATAALATLAFVVPLLTADDVPAPSDLARYTGVGAIGPLGVVAVALVVNGFGEETGWRGFAADRLLRDHAPTRTALVVAAVWAGWHAPLFLVVDRFRGMGPLALGWLVGLVAGSVVLTHLYVEGRGSVLLVAAWHTAFNLTAATEATGPAVGAVTSVLVMVWAVPVVHRWRRTDGRRQSIDNRR</sequence>
<dbReference type="GO" id="GO:0004175">
    <property type="term" value="F:endopeptidase activity"/>
    <property type="evidence" value="ECO:0007669"/>
    <property type="project" value="UniProtKB-ARBA"/>
</dbReference>
<proteinExistence type="predicted"/>
<feature type="transmembrane region" description="Helical" evidence="1">
    <location>
        <begin position="27"/>
        <end position="50"/>
    </location>
</feature>
<dbReference type="InterPro" id="IPR003675">
    <property type="entry name" value="Rce1/LyrA-like_dom"/>
</dbReference>
<gene>
    <name evidence="3" type="ORF">N868_01395</name>
</gene>
<keyword evidence="4" id="KW-1185">Reference proteome</keyword>
<comment type="caution">
    <text evidence="3">The sequence shown here is derived from an EMBL/GenBank/DDBJ whole genome shotgun (WGS) entry which is preliminary data.</text>
</comment>
<dbReference type="Proteomes" id="UP000029839">
    <property type="component" value="Unassembled WGS sequence"/>
</dbReference>
<dbReference type="RefSeq" id="WP_043608410.1">
    <property type="nucleotide sequence ID" value="NZ_AXCY01000087.1"/>
</dbReference>